<organism evidence="1 2">
    <name type="scientific">Pseudomonas gessardii</name>
    <dbReference type="NCBI Taxonomy" id="78544"/>
    <lineage>
        <taxon>Bacteria</taxon>
        <taxon>Pseudomonadati</taxon>
        <taxon>Pseudomonadota</taxon>
        <taxon>Gammaproteobacteria</taxon>
        <taxon>Pseudomonadales</taxon>
        <taxon>Pseudomonadaceae</taxon>
        <taxon>Pseudomonas</taxon>
    </lineage>
</organism>
<name>A0A7Y1QLJ4_9PSED</name>
<comment type="caution">
    <text evidence="1">The sequence shown here is derived from an EMBL/GenBank/DDBJ whole genome shotgun (WGS) entry which is preliminary data.</text>
</comment>
<reference evidence="1 2" key="1">
    <citation type="journal article" date="2020" name="Front. Microbiol.">
        <title>Genetic Organization of the aprX-lipA2 Operon Affects the Proteolytic Potential of Pseudomonas Species in Milk.</title>
        <authorList>
            <person name="Maier C."/>
            <person name="Huptas C."/>
            <person name="von Neubeck M."/>
            <person name="Scherer S."/>
            <person name="Wenning M."/>
            <person name="Lucking G."/>
        </authorList>
    </citation>
    <scope>NUCLEOTIDE SEQUENCE [LARGE SCALE GENOMIC DNA]</scope>
    <source>
        <strain evidence="1 2">G4779</strain>
    </source>
</reference>
<protein>
    <submittedName>
        <fullName evidence="1">Uncharacterized protein</fullName>
    </submittedName>
</protein>
<dbReference type="AlphaFoldDB" id="A0A7Y1QLJ4"/>
<dbReference type="EMBL" id="JAAQYP010000015">
    <property type="protein sequence ID" value="NNA95854.1"/>
    <property type="molecule type" value="Genomic_DNA"/>
</dbReference>
<dbReference type="Proteomes" id="UP000542111">
    <property type="component" value="Unassembled WGS sequence"/>
</dbReference>
<proteinExistence type="predicted"/>
<accession>A0A7Y1QLJ4</accession>
<evidence type="ECO:0000313" key="1">
    <source>
        <dbReference type="EMBL" id="NNA95854.1"/>
    </source>
</evidence>
<sequence length="163" mass="18610">MSFIESDTGIKFQDSIVEDMLDDFSKNRGYEYAAINLYNLPYAFAYMTESKDIFGCSVGSDIADAISKFSTGFSIRSLGRSNYVRRNEQSRSKIRLLFYGHAESLKDGGDEAVVMRIVEIPPGAGVDTAQLLYEKRITLDGAKFFNYYMKRKRRVEMARSRLK</sequence>
<gene>
    <name evidence="1" type="ORF">HBO33_11795</name>
</gene>
<evidence type="ECO:0000313" key="2">
    <source>
        <dbReference type="Proteomes" id="UP000542111"/>
    </source>
</evidence>